<evidence type="ECO:0000313" key="3">
    <source>
        <dbReference type="Proteomes" id="UP000229132"/>
    </source>
</evidence>
<dbReference type="InterPro" id="IPR000086">
    <property type="entry name" value="NUDIX_hydrolase_dom"/>
</dbReference>
<dbReference type="InterPro" id="IPR015797">
    <property type="entry name" value="NUDIX_hydrolase-like_dom_sf"/>
</dbReference>
<dbReference type="EMBL" id="PFOX01000019">
    <property type="protein sequence ID" value="PIZ86136.1"/>
    <property type="molecule type" value="Genomic_DNA"/>
</dbReference>
<protein>
    <recommendedName>
        <fullName evidence="1">Nudix hydrolase domain-containing protein</fullName>
    </recommendedName>
</protein>
<dbReference type="Gene3D" id="3.90.79.10">
    <property type="entry name" value="Nucleoside Triphosphate Pyrophosphohydrolase"/>
    <property type="match status" value="1"/>
</dbReference>
<dbReference type="AlphaFoldDB" id="A0A2J0MLU7"/>
<proteinExistence type="predicted"/>
<comment type="caution">
    <text evidence="2">The sequence shown here is derived from an EMBL/GenBank/DDBJ whole genome shotgun (WGS) entry which is preliminary data.</text>
</comment>
<evidence type="ECO:0000259" key="1">
    <source>
        <dbReference type="Pfam" id="PF00293"/>
    </source>
</evidence>
<reference evidence="3" key="1">
    <citation type="submission" date="2017-09" db="EMBL/GenBank/DDBJ databases">
        <title>Depth-based differentiation of microbial function through sediment-hosted aquifers and enrichment of novel symbionts in the deep terrestrial subsurface.</title>
        <authorList>
            <person name="Probst A.J."/>
            <person name="Ladd B."/>
            <person name="Jarett J.K."/>
            <person name="Geller-Mcgrath D.E."/>
            <person name="Sieber C.M.K."/>
            <person name="Emerson J.B."/>
            <person name="Anantharaman K."/>
            <person name="Thomas B.C."/>
            <person name="Malmstrom R."/>
            <person name="Stieglmeier M."/>
            <person name="Klingl A."/>
            <person name="Woyke T."/>
            <person name="Ryan C.M."/>
            <person name="Banfield J.F."/>
        </authorList>
    </citation>
    <scope>NUCLEOTIDE SEQUENCE [LARGE SCALE GENOMIC DNA]</scope>
</reference>
<dbReference type="Proteomes" id="UP000229132">
    <property type="component" value="Unassembled WGS sequence"/>
</dbReference>
<feature type="domain" description="Nudix hydrolase" evidence="1">
    <location>
        <begin position="27"/>
        <end position="154"/>
    </location>
</feature>
<dbReference type="Pfam" id="PF00293">
    <property type="entry name" value="NUDIX"/>
    <property type="match status" value="1"/>
</dbReference>
<evidence type="ECO:0000313" key="2">
    <source>
        <dbReference type="EMBL" id="PIZ86136.1"/>
    </source>
</evidence>
<name>A0A2J0MLU7_9BACT</name>
<accession>A0A2J0MLU7</accession>
<sequence>MNASEFDKLATPVDELLSRGYLAIGLILCLINEKREWLLFEENSDKSGIKINGEWGLPAETCKHGERLRDTVSRCFIEEMHLSEYDGVVYPHGGYYETNFIDEIGLGRVIILKCDSKIFSPDPKKIVSTDNSSNEISDMAWLSVRDVYKARLRRGILNVVKDADDRVDHLLNEDHTTQLTDLLSGAIVHAFSEDIAPKR</sequence>
<organism evidence="2 3">
    <name type="scientific">Candidatus Nomurabacteria bacterium CG_4_10_14_0_2_um_filter_33_9</name>
    <dbReference type="NCBI Taxonomy" id="1974728"/>
    <lineage>
        <taxon>Bacteria</taxon>
        <taxon>Candidatus Nomuraibacteriota</taxon>
    </lineage>
</organism>
<dbReference type="SUPFAM" id="SSF55811">
    <property type="entry name" value="Nudix"/>
    <property type="match status" value="1"/>
</dbReference>
<gene>
    <name evidence="2" type="ORF">COX94_01020</name>
</gene>